<gene>
    <name evidence="2" type="ORF">GT409_09215</name>
</gene>
<evidence type="ECO:0000313" key="3">
    <source>
        <dbReference type="Proteomes" id="UP000464954"/>
    </source>
</evidence>
<keyword evidence="2" id="KW-0251">Elongation factor</keyword>
<dbReference type="Proteomes" id="UP000464954">
    <property type="component" value="Chromosome"/>
</dbReference>
<feature type="coiled-coil region" evidence="1">
    <location>
        <begin position="4"/>
        <end position="31"/>
    </location>
</feature>
<reference evidence="2 3" key="1">
    <citation type="submission" date="2020-01" db="EMBL/GenBank/DDBJ databases">
        <title>Ponticoccus aerotolerans gen. nov., sp. nov., an anaerobic bacterium and proposal of Ponticoccusceae fam. nov., Ponticoccusles ord. nov. and Ponticoccuse classis nov. in the phylum Kiritimatiellaeota.</title>
        <authorList>
            <person name="Zhou L.Y."/>
            <person name="Du Z.J."/>
        </authorList>
    </citation>
    <scope>NUCLEOTIDE SEQUENCE [LARGE SCALE GENOMIC DNA]</scope>
    <source>
        <strain evidence="2 3">S-5007</strain>
    </source>
</reference>
<accession>A0A6P1MC14</accession>
<dbReference type="EMBL" id="CP047593">
    <property type="protein sequence ID" value="QHI69628.1"/>
    <property type="molecule type" value="Genomic_DNA"/>
</dbReference>
<dbReference type="GO" id="GO:0032784">
    <property type="term" value="P:regulation of DNA-templated transcription elongation"/>
    <property type="evidence" value="ECO:0007669"/>
    <property type="project" value="InterPro"/>
</dbReference>
<dbReference type="SUPFAM" id="SSF54534">
    <property type="entry name" value="FKBP-like"/>
    <property type="match status" value="1"/>
</dbReference>
<dbReference type="AlphaFoldDB" id="A0A6P1MC14"/>
<evidence type="ECO:0000256" key="1">
    <source>
        <dbReference type="SAM" id="Coils"/>
    </source>
</evidence>
<sequence length="155" mass="16599">MNKTTILEALLEKLEEDLRRLQAANADASAGATHSEARAETKWDTCGLEASYLARGHAQQFKALAADVYELRALKLLSFAGKSVDAGALVEVEQAKDVFLFFLLPCGGGTELMVEGREVTVITPESPVGAALIGKREGDSYSFRAGLTGKILKVL</sequence>
<proteinExistence type="predicted"/>
<dbReference type="RefSeq" id="WP_160628810.1">
    <property type="nucleotide sequence ID" value="NZ_CP047593.1"/>
</dbReference>
<name>A0A6P1MC14_9BACT</name>
<dbReference type="InterPro" id="IPR036953">
    <property type="entry name" value="GreA/GreB_C_sf"/>
</dbReference>
<dbReference type="GO" id="GO:0003746">
    <property type="term" value="F:translation elongation factor activity"/>
    <property type="evidence" value="ECO:0007669"/>
    <property type="project" value="UniProtKB-KW"/>
</dbReference>
<evidence type="ECO:0000313" key="2">
    <source>
        <dbReference type="EMBL" id="QHI69628.1"/>
    </source>
</evidence>
<protein>
    <submittedName>
        <fullName evidence="2">Transcription elongation factor GreAB</fullName>
    </submittedName>
</protein>
<dbReference type="GO" id="GO:0003677">
    <property type="term" value="F:DNA binding"/>
    <property type="evidence" value="ECO:0007669"/>
    <property type="project" value="InterPro"/>
</dbReference>
<keyword evidence="2" id="KW-0648">Protein biosynthesis</keyword>
<dbReference type="KEGG" id="taer:GT409_09215"/>
<organism evidence="2 3">
    <name type="scientific">Tichowtungia aerotolerans</name>
    <dbReference type="NCBI Taxonomy" id="2697043"/>
    <lineage>
        <taxon>Bacteria</taxon>
        <taxon>Pseudomonadati</taxon>
        <taxon>Kiritimatiellota</taxon>
        <taxon>Tichowtungiia</taxon>
        <taxon>Tichowtungiales</taxon>
        <taxon>Tichowtungiaceae</taxon>
        <taxon>Tichowtungia</taxon>
    </lineage>
</organism>
<keyword evidence="1" id="KW-0175">Coiled coil</keyword>
<dbReference type="Gene3D" id="3.10.50.30">
    <property type="entry name" value="Transcription elongation factor, GreA/GreB, C-terminal domain"/>
    <property type="match status" value="1"/>
</dbReference>
<keyword evidence="3" id="KW-1185">Reference proteome</keyword>